<feature type="region of interest" description="Disordered" evidence="1">
    <location>
        <begin position="100"/>
        <end position="120"/>
    </location>
</feature>
<gene>
    <name evidence="2" type="ORF">CB695_16600</name>
</gene>
<dbReference type="EMBL" id="AAMIYH010000015">
    <property type="protein sequence ID" value="EDH8303090.1"/>
    <property type="molecule type" value="Genomic_DNA"/>
</dbReference>
<comment type="caution">
    <text evidence="2">The sequence shown here is derived from an EMBL/GenBank/DDBJ whole genome shotgun (WGS) entry which is preliminary data.</text>
</comment>
<organism evidence="2">
    <name type="scientific">Salmonella enterica subsp. enterica serovar Chester</name>
    <dbReference type="NCBI Taxonomy" id="149386"/>
    <lineage>
        <taxon>Bacteria</taxon>
        <taxon>Pseudomonadati</taxon>
        <taxon>Pseudomonadota</taxon>
        <taxon>Gammaproteobacteria</taxon>
        <taxon>Enterobacterales</taxon>
        <taxon>Enterobacteriaceae</taxon>
        <taxon>Salmonella</taxon>
    </lineage>
</organism>
<dbReference type="AlphaFoldDB" id="A0A635R8F9"/>
<protein>
    <submittedName>
        <fullName evidence="2">Uncharacterized protein</fullName>
    </submittedName>
</protein>
<evidence type="ECO:0000313" key="2">
    <source>
        <dbReference type="EMBL" id="EDH8303090.1"/>
    </source>
</evidence>
<proteinExistence type="predicted"/>
<sequence length="154" mass="17184">MAEEEVKYQALDGEVDDEESLLRQTQQARVRIVNLILDDPNAHKDLKTVDRIGTLLNDLDKQIISKRRVAAAQKNSEANQDLANALNTILMQRGNVKIKRHDEEPDENNGYQPTLPDIPNVEISEGELAPVGEQIDVKSIMTAAFARPSSDEPD</sequence>
<reference evidence="2" key="1">
    <citation type="submission" date="2018-07" db="EMBL/GenBank/DDBJ databases">
        <authorList>
            <person name="Ashton P.M."/>
            <person name="Dallman T."/>
            <person name="Nair S."/>
            <person name="De Pinna E."/>
            <person name="Peters T."/>
            <person name="Grant K."/>
        </authorList>
    </citation>
    <scope>NUCLEOTIDE SEQUENCE</scope>
    <source>
        <strain evidence="2">368335</strain>
    </source>
</reference>
<accession>A0A635R8F9</accession>
<name>A0A635R8F9_SALET</name>
<evidence type="ECO:0000256" key="1">
    <source>
        <dbReference type="SAM" id="MobiDB-lite"/>
    </source>
</evidence>